<organism evidence="3 4">
    <name type="scientific">Guptibacillus hwajinpoensis</name>
    <dbReference type="NCBI Taxonomy" id="208199"/>
    <lineage>
        <taxon>Bacteria</taxon>
        <taxon>Bacillati</taxon>
        <taxon>Bacillota</taxon>
        <taxon>Bacilli</taxon>
        <taxon>Bacillales</taxon>
        <taxon>Guptibacillaceae</taxon>
        <taxon>Guptibacillus</taxon>
    </lineage>
</organism>
<dbReference type="InterPro" id="IPR040170">
    <property type="entry name" value="Cytosol_ACT"/>
</dbReference>
<dbReference type="InterPro" id="IPR006683">
    <property type="entry name" value="Thioestr_dom"/>
</dbReference>
<accession>A0A0J6FPR9</accession>
<dbReference type="SUPFAM" id="SSF54637">
    <property type="entry name" value="Thioesterase/thiol ester dehydrase-isomerase"/>
    <property type="match status" value="1"/>
</dbReference>
<keyword evidence="4" id="KW-1185">Reference proteome</keyword>
<dbReference type="GO" id="GO:0005829">
    <property type="term" value="C:cytosol"/>
    <property type="evidence" value="ECO:0007669"/>
    <property type="project" value="TreeGrafter"/>
</dbReference>
<dbReference type="PROSITE" id="PS51770">
    <property type="entry name" value="HOTDOG_ACOT"/>
    <property type="match status" value="1"/>
</dbReference>
<reference evidence="3" key="1">
    <citation type="submission" date="2015-06" db="EMBL/GenBank/DDBJ databases">
        <authorList>
            <person name="Liu B."/>
            <person name="Wang J."/>
            <person name="Zhu Y."/>
            <person name="Liu G."/>
            <person name="Chen Q."/>
            <person name="Zheng C."/>
            <person name="Che J."/>
            <person name="Ge C."/>
            <person name="Shi H."/>
            <person name="Pan Z."/>
            <person name="Liu X."/>
        </authorList>
    </citation>
    <scope>NUCLEOTIDE SEQUENCE [LARGE SCALE GENOMIC DNA]</scope>
    <source>
        <strain evidence="3">DSM 16346</strain>
    </source>
</reference>
<dbReference type="PANTHER" id="PTHR11049">
    <property type="entry name" value="ACYL COENZYME A THIOESTER HYDROLASE"/>
    <property type="match status" value="1"/>
</dbReference>
<dbReference type="Proteomes" id="UP000035996">
    <property type="component" value="Unassembled WGS sequence"/>
</dbReference>
<dbReference type="Gene3D" id="3.10.129.10">
    <property type="entry name" value="Hotdog Thioesterase"/>
    <property type="match status" value="1"/>
</dbReference>
<gene>
    <name evidence="3" type="ORF">AB986_18015</name>
</gene>
<dbReference type="GO" id="GO:0052816">
    <property type="term" value="F:long-chain fatty acyl-CoA hydrolase activity"/>
    <property type="evidence" value="ECO:0007669"/>
    <property type="project" value="TreeGrafter"/>
</dbReference>
<name>A0A0J6FPR9_9BACL</name>
<dbReference type="AlphaFoldDB" id="A0A0J6FPR9"/>
<evidence type="ECO:0000313" key="4">
    <source>
        <dbReference type="Proteomes" id="UP000035996"/>
    </source>
</evidence>
<comment type="caution">
    <text evidence="3">The sequence shown here is derived from an EMBL/GenBank/DDBJ whole genome shotgun (WGS) entry which is preliminary data.</text>
</comment>
<dbReference type="InterPro" id="IPR029069">
    <property type="entry name" value="HotDog_dom_sf"/>
</dbReference>
<dbReference type="OrthoDB" id="9791628at2"/>
<dbReference type="GeneID" id="301328778"/>
<dbReference type="RefSeq" id="WP_048313019.1">
    <property type="nucleotide sequence ID" value="NZ_CP119526.1"/>
</dbReference>
<sequence>MENKYIRESRVVKTSHVFPEATNNHKTLFGGQLMRDIDDIASIAAMRHCRSEVVTASTDSVDFLYPITPDDSVCLEAYVTFTGKSSMEVFVKVIAEHLLSGERKIGATAFLTFVSLDENKKPLSVPKVIPETEEEKNLHQTAPARAEKRREHRQASKELAGLLTTQKPWE</sequence>
<proteinExistence type="inferred from homology"/>
<dbReference type="CDD" id="cd03442">
    <property type="entry name" value="BFIT_BACH"/>
    <property type="match status" value="1"/>
</dbReference>
<protein>
    <submittedName>
        <fullName evidence="3">Acyl-CoA thioester hydrolase</fullName>
    </submittedName>
</protein>
<dbReference type="GO" id="GO:0006637">
    <property type="term" value="P:acyl-CoA metabolic process"/>
    <property type="evidence" value="ECO:0007669"/>
    <property type="project" value="TreeGrafter"/>
</dbReference>
<dbReference type="Pfam" id="PF03061">
    <property type="entry name" value="4HBT"/>
    <property type="match status" value="1"/>
</dbReference>
<dbReference type="STRING" id="157733.AB986_18015"/>
<dbReference type="GO" id="GO:0009062">
    <property type="term" value="P:fatty acid catabolic process"/>
    <property type="evidence" value="ECO:0007669"/>
    <property type="project" value="TreeGrafter"/>
</dbReference>
<evidence type="ECO:0000313" key="3">
    <source>
        <dbReference type="EMBL" id="KMM36337.1"/>
    </source>
</evidence>
<evidence type="ECO:0000256" key="2">
    <source>
        <dbReference type="ARBA" id="ARBA00022801"/>
    </source>
</evidence>
<evidence type="ECO:0000256" key="1">
    <source>
        <dbReference type="ARBA" id="ARBA00010458"/>
    </source>
</evidence>
<dbReference type="InterPro" id="IPR033120">
    <property type="entry name" value="HOTDOG_ACOT"/>
</dbReference>
<comment type="similarity">
    <text evidence="1">Belongs to the acyl coenzyme A hydrolase family.</text>
</comment>
<keyword evidence="2 3" id="KW-0378">Hydrolase</keyword>
<dbReference type="EMBL" id="LELK01000006">
    <property type="protein sequence ID" value="KMM36337.1"/>
    <property type="molecule type" value="Genomic_DNA"/>
</dbReference>
<dbReference type="PANTHER" id="PTHR11049:SF24">
    <property type="entry name" value="CYTOSOLIC ACYL COENZYME A THIOESTER HYDROLASE"/>
    <property type="match status" value="1"/>
</dbReference>
<dbReference type="PATRIC" id="fig|157733.3.peg.2070"/>